<dbReference type="Pfam" id="PF02824">
    <property type="entry name" value="TGS"/>
    <property type="match status" value="1"/>
</dbReference>
<dbReference type="KEGG" id="pbf:CFX0092_A3631"/>
<dbReference type="InterPro" id="IPR012676">
    <property type="entry name" value="TGS-like"/>
</dbReference>
<dbReference type="InterPro" id="IPR045865">
    <property type="entry name" value="ACT-like_dom_sf"/>
</dbReference>
<dbReference type="GO" id="GO:0008893">
    <property type="term" value="F:guanosine-3',5'-bis(diphosphate) 3'-diphosphatase activity"/>
    <property type="evidence" value="ECO:0007669"/>
    <property type="project" value="TreeGrafter"/>
</dbReference>
<sequence length="781" mass="88297">MKSASVALGARNASICLMIQAIEPAVADLLKGLPRELDNESDRARLVPALQFALTTYGDERRPSGETYVEHGRNVVGALSELGIVDTDTVIATLLHDTLLPQFKVTDGALIKHFGREVAALIRGVKTLDDYSKQAGRNRQAAPDNTDERQDRDTLEAIRRALLSIIEGDIRVILIRMVDSLQDLRRAANMPLDLQRQVAYEAMYIYAPIANRLGIWHLKSQLEDLAFRYLEPEKYREIARALDEKREVRALKVERAATRLRKRLRDMGLKATVTGRPKHLYSIYRKMKRKELDFTQIYDIQALRVIIETPEPAAEDAAPKAISKDKKLNAKARKEREDNERDLCYQVLGAVHSLWQPMRGEFDDYIGSPKANGYKSLHTAVIDSETGQKLEVQIRTQRMHEEAERGVAAHWLYKEQDTQVSSSSQRQIQNLRELLVTLQEDEDEAGVLDMSKLEERIHVYTPTGQIVDLPAGSTPIDFAYQIHTDLGHLCSGARVNGKLTSLDYQLQSGDKVEIIKGKRGKPNRDWMNPSLGYSGSARTRSKIRQWFRQQEREQNIAQGREVIERELKRLGLLELFTVEDIAHALKYEVIDEFLSKVGFGDIHTVQITGAIAVMQQALRAEDEDLRPLFRPPTSKRKGVTVRGMEGLHTRLAACCHPIAPEPIIGYITRGQGVTIHAQSCDQLKGITDKERLIEVEWGTGGEKYPIPIIVTAYRRGGLIEDLVSTLRGQQINVPKTKLVTTDNIMKVYLIAEVADITQLNWLLAKLENLPKVIKAQRQSWS</sequence>
<dbReference type="Gene3D" id="1.10.3210.10">
    <property type="entry name" value="Hypothetical protein af1432"/>
    <property type="match status" value="1"/>
</dbReference>
<dbReference type="InterPro" id="IPR033655">
    <property type="entry name" value="TGS_RelA/SpoT"/>
</dbReference>
<dbReference type="Gene3D" id="3.30.460.10">
    <property type="entry name" value="Beta Polymerase, domain 2"/>
    <property type="match status" value="1"/>
</dbReference>
<dbReference type="GO" id="GO:0008728">
    <property type="term" value="F:GTP diphosphokinase activity"/>
    <property type="evidence" value="ECO:0007669"/>
    <property type="project" value="UniProtKB-EC"/>
</dbReference>
<dbReference type="InterPro" id="IPR004095">
    <property type="entry name" value="TGS"/>
</dbReference>
<dbReference type="OrthoDB" id="9805041at2"/>
<dbReference type="PROSITE" id="PS51880">
    <property type="entry name" value="TGS"/>
    <property type="match status" value="1"/>
</dbReference>
<dbReference type="Pfam" id="PF13328">
    <property type="entry name" value="HD_4"/>
    <property type="match status" value="1"/>
</dbReference>
<dbReference type="SUPFAM" id="SSF81301">
    <property type="entry name" value="Nucleotidyltransferase"/>
    <property type="match status" value="1"/>
</dbReference>
<dbReference type="SUPFAM" id="SSF109604">
    <property type="entry name" value="HD-domain/PDEase-like"/>
    <property type="match status" value="1"/>
</dbReference>
<keyword evidence="3" id="KW-0808">Transferase</keyword>
<dbReference type="Pfam" id="PF13291">
    <property type="entry name" value="ACT_4"/>
    <property type="match status" value="1"/>
</dbReference>
<comment type="similarity">
    <text evidence="1">Belongs to the RelA/SpoT family.</text>
</comment>
<evidence type="ECO:0000259" key="2">
    <source>
        <dbReference type="PROSITE" id="PS51880"/>
    </source>
</evidence>
<dbReference type="CDD" id="cd05399">
    <property type="entry name" value="NT_Rel-Spo_like"/>
    <property type="match status" value="1"/>
</dbReference>
<dbReference type="EMBL" id="LN890655">
    <property type="protein sequence ID" value="CUS05509.2"/>
    <property type="molecule type" value="Genomic_DNA"/>
</dbReference>
<feature type="domain" description="TGS" evidence="2">
    <location>
        <begin position="455"/>
        <end position="516"/>
    </location>
</feature>
<dbReference type="SUPFAM" id="SSF81271">
    <property type="entry name" value="TGS-like"/>
    <property type="match status" value="1"/>
</dbReference>
<dbReference type="PANTHER" id="PTHR21262:SF31">
    <property type="entry name" value="GTP PYROPHOSPHOKINASE"/>
    <property type="match status" value="1"/>
</dbReference>
<dbReference type="CDD" id="cd01668">
    <property type="entry name" value="TGS_RSH"/>
    <property type="match status" value="1"/>
</dbReference>
<dbReference type="GO" id="GO:0005886">
    <property type="term" value="C:plasma membrane"/>
    <property type="evidence" value="ECO:0007669"/>
    <property type="project" value="TreeGrafter"/>
</dbReference>
<gene>
    <name evidence="3" type="primary">relA</name>
    <name evidence="3" type="ORF">CFX0092_A3631</name>
</gene>
<dbReference type="InterPro" id="IPR007685">
    <property type="entry name" value="RelA_SpoT"/>
</dbReference>
<keyword evidence="4" id="KW-1185">Reference proteome</keyword>
<name>A0A160T7A8_9CHLR</name>
<dbReference type="Pfam" id="PF04607">
    <property type="entry name" value="RelA_SpoT"/>
    <property type="match status" value="1"/>
</dbReference>
<protein>
    <submittedName>
        <fullName evidence="3">GTP pyrophosphokinase</fullName>
        <ecNumber evidence="3">2.7.6.5</ecNumber>
    </submittedName>
</protein>
<proteinExistence type="inferred from homology"/>
<evidence type="ECO:0000256" key="1">
    <source>
        <dbReference type="ARBA" id="ARBA00007476"/>
    </source>
</evidence>
<dbReference type="Pfam" id="PF19296">
    <property type="entry name" value="RelA_AH_RIS"/>
    <property type="match status" value="1"/>
</dbReference>
<dbReference type="Gene3D" id="3.30.70.260">
    <property type="match status" value="1"/>
</dbReference>
<evidence type="ECO:0000313" key="3">
    <source>
        <dbReference type="EMBL" id="CUS05509.2"/>
    </source>
</evidence>
<dbReference type="AlphaFoldDB" id="A0A160T7A8"/>
<dbReference type="GO" id="GO:0015969">
    <property type="term" value="P:guanosine tetraphosphate metabolic process"/>
    <property type="evidence" value="ECO:0007669"/>
    <property type="project" value="InterPro"/>
</dbReference>
<dbReference type="InterPro" id="IPR012675">
    <property type="entry name" value="Beta-grasp_dom_sf"/>
</dbReference>
<dbReference type="Gene3D" id="3.10.20.30">
    <property type="match status" value="1"/>
</dbReference>
<dbReference type="GO" id="GO:0016301">
    <property type="term" value="F:kinase activity"/>
    <property type="evidence" value="ECO:0007669"/>
    <property type="project" value="UniProtKB-KW"/>
</dbReference>
<dbReference type="EC" id="2.7.6.5" evidence="3"/>
<dbReference type="InterPro" id="IPR002912">
    <property type="entry name" value="ACT_dom"/>
</dbReference>
<dbReference type="InterPro" id="IPR043519">
    <property type="entry name" value="NT_sf"/>
</dbReference>
<accession>A0A160T7A8</accession>
<dbReference type="Proteomes" id="UP000215027">
    <property type="component" value="Chromosome I"/>
</dbReference>
<reference evidence="3" key="1">
    <citation type="submission" date="2016-01" db="EMBL/GenBank/DDBJ databases">
        <authorList>
            <person name="Mcilroy J.S."/>
            <person name="Karst M S."/>
            <person name="Albertsen M."/>
        </authorList>
    </citation>
    <scope>NUCLEOTIDE SEQUENCE</scope>
    <source>
        <strain evidence="3">Cfx-K</strain>
    </source>
</reference>
<organism evidence="3 4">
    <name type="scientific">Candidatus Promineifilum breve</name>
    <dbReference type="NCBI Taxonomy" id="1806508"/>
    <lineage>
        <taxon>Bacteria</taxon>
        <taxon>Bacillati</taxon>
        <taxon>Chloroflexota</taxon>
        <taxon>Ardenticatenia</taxon>
        <taxon>Candidatus Promineifilales</taxon>
        <taxon>Candidatus Promineifilaceae</taxon>
        <taxon>Candidatus Promineifilum</taxon>
    </lineage>
</organism>
<dbReference type="InterPro" id="IPR045600">
    <property type="entry name" value="RelA/SpoT_AH_RIS"/>
</dbReference>
<dbReference type="FunFam" id="3.10.20.30:FF:000002">
    <property type="entry name" value="GTP pyrophosphokinase (RelA/SpoT)"/>
    <property type="match status" value="1"/>
</dbReference>
<dbReference type="SMART" id="SM00954">
    <property type="entry name" value="RelA_SpoT"/>
    <property type="match status" value="1"/>
</dbReference>
<evidence type="ECO:0000313" key="4">
    <source>
        <dbReference type="Proteomes" id="UP000215027"/>
    </source>
</evidence>
<dbReference type="SUPFAM" id="SSF55021">
    <property type="entry name" value="ACT-like"/>
    <property type="match status" value="1"/>
</dbReference>
<dbReference type="GO" id="GO:0042594">
    <property type="term" value="P:response to starvation"/>
    <property type="evidence" value="ECO:0007669"/>
    <property type="project" value="TreeGrafter"/>
</dbReference>
<dbReference type="PANTHER" id="PTHR21262">
    <property type="entry name" value="GUANOSINE-3',5'-BIS DIPHOSPHATE 3'-PYROPHOSPHOHYDROLASE"/>
    <property type="match status" value="1"/>
</dbReference>